<dbReference type="Gene3D" id="3.40.50.150">
    <property type="entry name" value="Vaccinia Virus protein VP39"/>
    <property type="match status" value="1"/>
</dbReference>
<dbReference type="PANTHER" id="PTHR23290">
    <property type="entry name" value="RRNA N6-ADENOSINE-METHYLTRANSFERASE METTL5"/>
    <property type="match status" value="1"/>
</dbReference>
<name>A0A151ADL8_9EURY</name>
<dbReference type="AlphaFoldDB" id="A0A151ADL8"/>
<dbReference type="PATRIC" id="fig|1008153.3.peg.2169"/>
<keyword evidence="2" id="KW-0489">Methyltransferase</keyword>
<dbReference type="GO" id="GO:0005840">
    <property type="term" value="C:ribosome"/>
    <property type="evidence" value="ECO:0007669"/>
    <property type="project" value="UniProtKB-KW"/>
</dbReference>
<dbReference type="CDD" id="cd02440">
    <property type="entry name" value="AdoMet_MTases"/>
    <property type="match status" value="1"/>
</dbReference>
<keyword evidence="2" id="KW-0689">Ribosomal protein</keyword>
<protein>
    <submittedName>
        <fullName evidence="2">Ribosomal protein L11 methyltransferase</fullName>
    </submittedName>
</protein>
<dbReference type="InterPro" id="IPR029063">
    <property type="entry name" value="SAM-dependent_MTases_sf"/>
</dbReference>
<feature type="domain" description="Methyltransferase small" evidence="1">
    <location>
        <begin position="40"/>
        <end position="141"/>
    </location>
</feature>
<dbReference type="RefSeq" id="WP_066382279.1">
    <property type="nucleotide sequence ID" value="NZ_LTAZ01000005.1"/>
</dbReference>
<comment type="caution">
    <text evidence="2">The sequence shown here is derived from an EMBL/GenBank/DDBJ whole genome shotgun (WGS) entry which is preliminary data.</text>
</comment>
<keyword evidence="2" id="KW-0808">Transferase</keyword>
<dbReference type="PANTHER" id="PTHR23290:SF0">
    <property type="entry name" value="RRNA N6-ADENOSINE-METHYLTRANSFERASE METTL5"/>
    <property type="match status" value="1"/>
</dbReference>
<keyword evidence="3" id="KW-1185">Reference proteome</keyword>
<dbReference type="GO" id="GO:0032259">
    <property type="term" value="P:methylation"/>
    <property type="evidence" value="ECO:0007669"/>
    <property type="project" value="UniProtKB-KW"/>
</dbReference>
<accession>A0A151ADL8</accession>
<reference evidence="2 3" key="1">
    <citation type="submission" date="2016-02" db="EMBL/GenBank/DDBJ databases">
        <title>Genome sequence of Halalkalicoccus paucihalophilus DSM 24557.</title>
        <authorList>
            <person name="Poehlein A."/>
            <person name="Daniel R."/>
        </authorList>
    </citation>
    <scope>NUCLEOTIDE SEQUENCE [LARGE SCALE GENOMIC DNA]</scope>
    <source>
        <strain evidence="2 3">DSM 24557</strain>
    </source>
</reference>
<dbReference type="Pfam" id="PF05175">
    <property type="entry name" value="MTS"/>
    <property type="match status" value="1"/>
</dbReference>
<organism evidence="2 3">
    <name type="scientific">Halalkalicoccus paucihalophilus</name>
    <dbReference type="NCBI Taxonomy" id="1008153"/>
    <lineage>
        <taxon>Archaea</taxon>
        <taxon>Methanobacteriati</taxon>
        <taxon>Methanobacteriota</taxon>
        <taxon>Stenosarchaea group</taxon>
        <taxon>Halobacteria</taxon>
        <taxon>Halobacteriales</taxon>
        <taxon>Halococcaceae</taxon>
        <taxon>Halalkalicoccus</taxon>
    </lineage>
</organism>
<dbReference type="EMBL" id="LTAZ01000005">
    <property type="protein sequence ID" value="KYH25457.1"/>
    <property type="molecule type" value="Genomic_DNA"/>
</dbReference>
<gene>
    <name evidence="2" type="primary">prmA</name>
    <name evidence="2" type="ORF">HAPAU_21290</name>
</gene>
<dbReference type="InterPro" id="IPR051720">
    <property type="entry name" value="rRNA_MeTrfase/Polyamine_Synth"/>
</dbReference>
<dbReference type="InterPro" id="IPR007848">
    <property type="entry name" value="Small_mtfrase_dom"/>
</dbReference>
<evidence type="ECO:0000313" key="3">
    <source>
        <dbReference type="Proteomes" id="UP000075321"/>
    </source>
</evidence>
<dbReference type="GO" id="GO:0008168">
    <property type="term" value="F:methyltransferase activity"/>
    <property type="evidence" value="ECO:0007669"/>
    <property type="project" value="UniProtKB-KW"/>
</dbReference>
<keyword evidence="2" id="KW-0687">Ribonucleoprotein</keyword>
<evidence type="ECO:0000259" key="1">
    <source>
        <dbReference type="Pfam" id="PF05175"/>
    </source>
</evidence>
<dbReference type="SUPFAM" id="SSF53335">
    <property type="entry name" value="S-adenosyl-L-methionine-dependent methyltransferases"/>
    <property type="match status" value="1"/>
</dbReference>
<evidence type="ECO:0000313" key="2">
    <source>
        <dbReference type="EMBL" id="KYH25457.1"/>
    </source>
</evidence>
<proteinExistence type="predicted"/>
<dbReference type="OrthoDB" id="31271at2157"/>
<dbReference type="Proteomes" id="UP000075321">
    <property type="component" value="Unassembled WGS sequence"/>
</dbReference>
<sequence>MDTKRALERRLSRVRGFDEPRVELEQYPTPADIAAHLVHMADLRGDLDDTVIDLGTGTGMLALGAALRAPERVVGLDADRAALTTARENERLVDPSIGIDWLLGDGGRLPLCPSEATVLMNPPFGAQKGHRGSDRRFLASATGIADVVYSIHNAGSREFVESFLDDRGWEVTHAYELAFDLERQFDFHERGRKTIRAECYRSVRGV</sequence>